<keyword evidence="1" id="KW-0472">Membrane</keyword>
<evidence type="ECO:0000313" key="3">
    <source>
        <dbReference type="Proteomes" id="UP000317036"/>
    </source>
</evidence>
<dbReference type="Proteomes" id="UP000317036">
    <property type="component" value="Unassembled WGS sequence"/>
</dbReference>
<organism evidence="2 3">
    <name type="scientific">Paenibacillus cremeus</name>
    <dbReference type="NCBI Taxonomy" id="2163881"/>
    <lineage>
        <taxon>Bacteria</taxon>
        <taxon>Bacillati</taxon>
        <taxon>Bacillota</taxon>
        <taxon>Bacilli</taxon>
        <taxon>Bacillales</taxon>
        <taxon>Paenibacillaceae</taxon>
        <taxon>Paenibacillus</taxon>
    </lineage>
</organism>
<evidence type="ECO:0000313" key="2">
    <source>
        <dbReference type="EMBL" id="TVY09614.1"/>
    </source>
</evidence>
<dbReference type="RefSeq" id="WP_144847209.1">
    <property type="nucleotide sequence ID" value="NZ_VNJI01000013.1"/>
</dbReference>
<dbReference type="AlphaFoldDB" id="A0A559KBV2"/>
<sequence>MDTLFRWIHQIYTMLSLVPFVAFFITWFIVFMISRNKRQATYMSMDITTLFLIGSVAYMSRNLFGSAMLLWTIVLLFLVAAGLLGNVQNRMKGRIDLVKIARMLSRVGFLALTACYVVLLILGIGKYMLSH</sequence>
<dbReference type="OrthoDB" id="2661791at2"/>
<dbReference type="InterPro" id="IPR024515">
    <property type="entry name" value="DUF3397"/>
</dbReference>
<gene>
    <name evidence="2" type="ORF">FPZ49_12820</name>
</gene>
<keyword evidence="1" id="KW-1133">Transmembrane helix</keyword>
<name>A0A559KBV2_9BACL</name>
<evidence type="ECO:0000256" key="1">
    <source>
        <dbReference type="SAM" id="Phobius"/>
    </source>
</evidence>
<feature type="transmembrane region" description="Helical" evidence="1">
    <location>
        <begin position="64"/>
        <end position="87"/>
    </location>
</feature>
<protein>
    <submittedName>
        <fullName evidence="2">DUF3397 domain-containing protein</fullName>
    </submittedName>
</protein>
<keyword evidence="1" id="KW-0812">Transmembrane</keyword>
<accession>A0A559KBV2</accession>
<dbReference type="EMBL" id="VNJI01000013">
    <property type="protein sequence ID" value="TVY09614.1"/>
    <property type="molecule type" value="Genomic_DNA"/>
</dbReference>
<feature type="transmembrane region" description="Helical" evidence="1">
    <location>
        <begin position="40"/>
        <end position="58"/>
    </location>
</feature>
<proteinExistence type="predicted"/>
<feature type="transmembrane region" description="Helical" evidence="1">
    <location>
        <begin position="107"/>
        <end position="129"/>
    </location>
</feature>
<dbReference type="Pfam" id="PF11877">
    <property type="entry name" value="DUF3397"/>
    <property type="match status" value="1"/>
</dbReference>
<comment type="caution">
    <text evidence="2">The sequence shown here is derived from an EMBL/GenBank/DDBJ whole genome shotgun (WGS) entry which is preliminary data.</text>
</comment>
<keyword evidence="3" id="KW-1185">Reference proteome</keyword>
<feature type="transmembrane region" description="Helical" evidence="1">
    <location>
        <begin position="12"/>
        <end position="33"/>
    </location>
</feature>
<reference evidence="2 3" key="1">
    <citation type="submission" date="2019-07" db="EMBL/GenBank/DDBJ databases">
        <authorList>
            <person name="Kim J."/>
        </authorList>
    </citation>
    <scope>NUCLEOTIDE SEQUENCE [LARGE SCALE GENOMIC DNA]</scope>
    <source>
        <strain evidence="2 3">JC52</strain>
    </source>
</reference>